<name>B6HCN0_PENRW</name>
<dbReference type="AlphaFoldDB" id="B6HCN0"/>
<dbReference type="Proteomes" id="UP000000724">
    <property type="component" value="Contig Pc00c18"/>
</dbReference>
<dbReference type="EMBL" id="AM920433">
    <property type="protein sequence ID" value="CAP94858.1"/>
    <property type="molecule type" value="Genomic_DNA"/>
</dbReference>
<reference evidence="2 3" key="1">
    <citation type="journal article" date="2008" name="Nat. Biotechnol.">
        <title>Genome sequencing and analysis of the filamentous fungus Penicillium chrysogenum.</title>
        <authorList>
            <person name="van den Berg M.A."/>
            <person name="Albang R."/>
            <person name="Albermann K."/>
            <person name="Badger J.H."/>
            <person name="Daran J.-M."/>
            <person name="Driessen A.J.M."/>
            <person name="Garcia-Estrada C."/>
            <person name="Fedorova N.D."/>
            <person name="Harris D.M."/>
            <person name="Heijne W.H.M."/>
            <person name="Joardar V.S."/>
            <person name="Kiel J.A.K.W."/>
            <person name="Kovalchuk A."/>
            <person name="Martin J.F."/>
            <person name="Nierman W.C."/>
            <person name="Nijland J.G."/>
            <person name="Pronk J.T."/>
            <person name="Roubos J.A."/>
            <person name="van der Klei I.J."/>
            <person name="van Peij N.N.M.E."/>
            <person name="Veenhuis M."/>
            <person name="von Doehren H."/>
            <person name="Wagner C."/>
            <person name="Wortman J.R."/>
            <person name="Bovenberg R.A.L."/>
        </authorList>
    </citation>
    <scope>NUCLEOTIDE SEQUENCE [LARGE SCALE GENOMIC DNA]</scope>
    <source>
        <strain evidence="3">ATCC 28089 / DSM 1075 / NRRL 1951 / Wisconsin 54-1255</strain>
    </source>
</reference>
<sequence>MRKNSQDPRACDSDRASGLAHDVSAHTSQRYSPVHPSVVILALNKKAAWSKTSKHVNVRPSLRSQLHDEPPMPRACPLFLAGDDTPTTSDLTVFREMRRDAVLNGHRRVETRCADWAWAHASTGMKHGAYRLGTLQRQGQAHRIRR</sequence>
<feature type="compositionally biased region" description="Basic and acidic residues" evidence="1">
    <location>
        <begin position="1"/>
        <end position="15"/>
    </location>
</feature>
<proteinExistence type="predicted"/>
<gene>
    <name evidence="2" type="ORF">Pc18g06340</name>
    <name evidence="2" type="ORF">PCH_Pc18g06340</name>
</gene>
<dbReference type="OMA" id="VETRCAD"/>
<feature type="region of interest" description="Disordered" evidence="1">
    <location>
        <begin position="1"/>
        <end position="28"/>
    </location>
</feature>
<evidence type="ECO:0000313" key="3">
    <source>
        <dbReference type="Proteomes" id="UP000000724"/>
    </source>
</evidence>
<keyword evidence="3" id="KW-1185">Reference proteome</keyword>
<evidence type="ECO:0000313" key="2">
    <source>
        <dbReference type="EMBL" id="CAP94858.1"/>
    </source>
</evidence>
<protein>
    <submittedName>
        <fullName evidence="2">Uncharacterized protein</fullName>
    </submittedName>
</protein>
<organism evidence="2 3">
    <name type="scientific">Penicillium rubens (strain ATCC 28089 / DSM 1075 / NRRL 1951 / Wisconsin 54-1255)</name>
    <name type="common">Penicillium chrysogenum</name>
    <dbReference type="NCBI Taxonomy" id="500485"/>
    <lineage>
        <taxon>Eukaryota</taxon>
        <taxon>Fungi</taxon>
        <taxon>Dikarya</taxon>
        <taxon>Ascomycota</taxon>
        <taxon>Pezizomycotina</taxon>
        <taxon>Eurotiomycetes</taxon>
        <taxon>Eurotiomycetidae</taxon>
        <taxon>Eurotiales</taxon>
        <taxon>Aspergillaceae</taxon>
        <taxon>Penicillium</taxon>
        <taxon>Penicillium chrysogenum species complex</taxon>
    </lineage>
</organism>
<dbReference type="VEuPathDB" id="FungiDB:PCH_Pc18g06340"/>
<evidence type="ECO:0000256" key="1">
    <source>
        <dbReference type="SAM" id="MobiDB-lite"/>
    </source>
</evidence>
<accession>B6HCN0</accession>
<dbReference type="HOGENOM" id="CLU_1778099_0_0_1"/>